<evidence type="ECO:0000313" key="2">
    <source>
        <dbReference type="EMBL" id="GGJ72960.1"/>
    </source>
</evidence>
<dbReference type="InterPro" id="IPR019662">
    <property type="entry name" value="DUF2516"/>
</dbReference>
<proteinExistence type="predicted"/>
<name>A0ABQ2DU51_9MICC</name>
<evidence type="ECO:0000313" key="3">
    <source>
        <dbReference type="Proteomes" id="UP000606115"/>
    </source>
</evidence>
<sequence>MGLALLIEAYMMYALSIVVGIIAIWALADCVRHQAARYTQEGKRTKGWWMALTGGATIISVLTVVSGPASSGGFLQLISACVACVYLADVKPAVSGQSGNWYN</sequence>
<gene>
    <name evidence="2" type="ORF">GCM10007173_35010</name>
</gene>
<keyword evidence="1" id="KW-0472">Membrane</keyword>
<dbReference type="RefSeq" id="WP_096256199.1">
    <property type="nucleotide sequence ID" value="NZ_BMKX01000012.1"/>
</dbReference>
<evidence type="ECO:0008006" key="4">
    <source>
        <dbReference type="Google" id="ProtNLM"/>
    </source>
</evidence>
<keyword evidence="1" id="KW-1133">Transmembrane helix</keyword>
<reference evidence="3" key="1">
    <citation type="journal article" date="2019" name="Int. J. Syst. Evol. Microbiol.">
        <title>The Global Catalogue of Microorganisms (GCM) 10K type strain sequencing project: providing services to taxonomists for standard genome sequencing and annotation.</title>
        <authorList>
            <consortium name="The Broad Institute Genomics Platform"/>
            <consortium name="The Broad Institute Genome Sequencing Center for Infectious Disease"/>
            <person name="Wu L."/>
            <person name="Ma J."/>
        </authorList>
    </citation>
    <scope>NUCLEOTIDE SEQUENCE [LARGE SCALE GENOMIC DNA]</scope>
    <source>
        <strain evidence="3">CGMCC 1.3685</strain>
    </source>
</reference>
<keyword evidence="3" id="KW-1185">Reference proteome</keyword>
<dbReference type="Pfam" id="PF10724">
    <property type="entry name" value="DUF2516"/>
    <property type="match status" value="1"/>
</dbReference>
<dbReference type="EMBL" id="BMKX01000012">
    <property type="protein sequence ID" value="GGJ72960.1"/>
    <property type="molecule type" value="Genomic_DNA"/>
</dbReference>
<accession>A0ABQ2DU51</accession>
<evidence type="ECO:0000256" key="1">
    <source>
        <dbReference type="SAM" id="Phobius"/>
    </source>
</evidence>
<keyword evidence="1" id="KW-0812">Transmembrane</keyword>
<feature type="transmembrane region" description="Helical" evidence="1">
    <location>
        <begin position="6"/>
        <end position="28"/>
    </location>
</feature>
<comment type="caution">
    <text evidence="2">The sequence shown here is derived from an EMBL/GenBank/DDBJ whole genome shotgun (WGS) entry which is preliminary data.</text>
</comment>
<dbReference type="GeneID" id="303305835"/>
<protein>
    <recommendedName>
        <fullName evidence="4">DUF2516 family protein</fullName>
    </recommendedName>
</protein>
<organism evidence="2 3">
    <name type="scientific">Glutamicibacter ardleyensis</name>
    <dbReference type="NCBI Taxonomy" id="225894"/>
    <lineage>
        <taxon>Bacteria</taxon>
        <taxon>Bacillati</taxon>
        <taxon>Actinomycetota</taxon>
        <taxon>Actinomycetes</taxon>
        <taxon>Micrococcales</taxon>
        <taxon>Micrococcaceae</taxon>
        <taxon>Glutamicibacter</taxon>
    </lineage>
</organism>
<feature type="transmembrane region" description="Helical" evidence="1">
    <location>
        <begin position="48"/>
        <end position="65"/>
    </location>
</feature>
<dbReference type="Proteomes" id="UP000606115">
    <property type="component" value="Unassembled WGS sequence"/>
</dbReference>